<protein>
    <submittedName>
        <fullName evidence="2">DUF1579 domain-containing protein</fullName>
    </submittedName>
</protein>
<dbReference type="Proteomes" id="UP001464555">
    <property type="component" value="Unassembled WGS sequence"/>
</dbReference>
<sequence length="216" mass="24131">MKKVFLSMLVLSLCLASCKKETKTETETDVTTTKTDSVAPAEEAPEKPMDSVAMQEAWKKYATPGDAHKMMAEEVGTWNCEMTYWMEPDGKPEKSTSVAEIKMVLGGRYQEAIYKGTMMGQPFEGKSTMAYNNANGEITSTFIDNMGTGMMVGMGTYDEATKTTNMRGEMVSPVTGKKTPYREAYTIVDANTRTMEMFDTKDGKEYKSMEITMKRK</sequence>
<dbReference type="RefSeq" id="WP_341695301.1">
    <property type="nucleotide sequence ID" value="NZ_JBBYHR010000001.1"/>
</dbReference>
<comment type="caution">
    <text evidence="2">The sequence shown here is derived from an EMBL/GenBank/DDBJ whole genome shotgun (WGS) entry which is preliminary data.</text>
</comment>
<dbReference type="InterPro" id="IPR011473">
    <property type="entry name" value="DUF1579"/>
</dbReference>
<evidence type="ECO:0000313" key="3">
    <source>
        <dbReference type="Proteomes" id="UP001464555"/>
    </source>
</evidence>
<dbReference type="Pfam" id="PF07617">
    <property type="entry name" value="DUF1579"/>
    <property type="match status" value="1"/>
</dbReference>
<organism evidence="2 3">
    <name type="scientific">Flavobacterium arundinis</name>
    <dbReference type="NCBI Taxonomy" id="3139143"/>
    <lineage>
        <taxon>Bacteria</taxon>
        <taxon>Pseudomonadati</taxon>
        <taxon>Bacteroidota</taxon>
        <taxon>Flavobacteriia</taxon>
        <taxon>Flavobacteriales</taxon>
        <taxon>Flavobacteriaceae</taxon>
        <taxon>Flavobacterium</taxon>
    </lineage>
</organism>
<dbReference type="EMBL" id="JBBYHR010000001">
    <property type="protein sequence ID" value="MEL1242983.1"/>
    <property type="molecule type" value="Genomic_DNA"/>
</dbReference>
<proteinExistence type="predicted"/>
<evidence type="ECO:0000313" key="2">
    <source>
        <dbReference type="EMBL" id="MEL1242983.1"/>
    </source>
</evidence>
<name>A0ABU9HS42_9FLAO</name>
<evidence type="ECO:0000256" key="1">
    <source>
        <dbReference type="SAM" id="MobiDB-lite"/>
    </source>
</evidence>
<keyword evidence="3" id="KW-1185">Reference proteome</keyword>
<reference evidence="2 3" key="1">
    <citation type="submission" date="2024-04" db="EMBL/GenBank/DDBJ databases">
        <title>Flavobacterium sp. DGU11 16S ribosomal RNA gene Genome sequencing and assembly.</title>
        <authorList>
            <person name="Park S."/>
        </authorList>
    </citation>
    <scope>NUCLEOTIDE SEQUENCE [LARGE SCALE GENOMIC DNA]</scope>
    <source>
        <strain evidence="2 3">DGU11</strain>
    </source>
</reference>
<gene>
    <name evidence="2" type="ORF">AAEO56_01805</name>
</gene>
<feature type="region of interest" description="Disordered" evidence="1">
    <location>
        <begin position="22"/>
        <end position="52"/>
    </location>
</feature>
<accession>A0ABU9HS42</accession>